<feature type="non-terminal residue" evidence="3">
    <location>
        <position position="1"/>
    </location>
</feature>
<feature type="non-terminal residue" evidence="3">
    <location>
        <position position="1357"/>
    </location>
</feature>
<evidence type="ECO:0000256" key="1">
    <source>
        <dbReference type="SAM" id="MobiDB-lite"/>
    </source>
</evidence>
<dbReference type="InterPro" id="IPR052850">
    <property type="entry name" value="NPAT_LisH"/>
</dbReference>
<comment type="caution">
    <text evidence="3">The sequence shown here is derived from an EMBL/GenBank/DDBJ whole genome shotgun (WGS) entry which is preliminary data.</text>
</comment>
<sequence length="1357" mass="144644">VRTRSGIVEMKRQRMLQQSAPVNSGLLSVAHQSGPQNSTSVLSPQVIHRPTINQSMSQTRLNTLFVHQSQSPEGKLSAGDLIHVQVPAPQERKLHSNLLSPGRRKSESQKRKSFATPGPLSAARSSQDPDEVILEKENEPLGEFIDGNFPQLVIENAREKILSNKSLQEKLAENINKILGSDGSVAQAPKQTDSGPTEQETSIDEILGLQGEIHMSEEAIQDILEQTESDPAFQALFDLFDYGKNKVNKNLPVGISGQSGEENTILVDEDNLETLESSLGTEGTSRCENSRESLCCRGFSLGEASCALKTSINDDDMAKKSTANDQLQGVCRPGKQTEVLKTVTPEHIGELEMAFDSVPALAVSNERQSSDSECNQRCGDSYDKKESSVLVSESERAVEPEKGPLCHGAESTNLEYIHSGSPQIPLVSLVEGATASENKTHSGSKCHLSPDTSLSEKSLAERPSGGSPGHSLLLKKNNSTISSPSADAGKEQAVTNGAVALAGILQENSSHHSDHQERSTQSDCATKSRVKTLDLGKTELQLEVVDTSNKAYSNDHHMLDKPCKKDLNPSSGLSNSQAAQGEMQEPSSSTKVDTDNIYSSSGDDACTDISVVSTANNLPTSETCHSPLPETASSTEESGTEAKGVSGVSSSSQTMDVDPSNIMSLKIIISDDPFISSDVELNNAVSSITGDNLPTIILSSPGKSPSKTAGLSKCLTSEDSEKPVDSALAEQNLLMLRPKDPKVTSVNTQNEDCSVFSVAGTTNLSKEGGFLQLMPSTSTAFGSSNNLYIATCVTDPASLSTAVTPSNVVVVPGSSIPLAAQAPAVQQLRTPPRSSSAFAANQNVSPNFPQGSAIIITSPVQPVLQGMVGMIPLSVVGQNGNTFSAPACQVLHMPMANPMCNRNSTKLPIPPKSQKIPGARNKTNTGTCLAFLRRTEGKRRDLKMCRTGNSDKLITAELGRKAEENLPVAPVESTSSNPRHSESHRRVLCFDNVLPAPGGNSQSHATKSSAQKERNENSLFAVDSASSSAKAQVAKRDKDKTLPRILCRPEVGSSRSAGVKEPQPERKAAAGLPLEPFHKTTANKENELRRDSDEKQKNQDSTKLSNGQQSVVSLWNEKTVGSGQEPNKKPGALSSGNGKSAAAAPLSSKEPKREPAKAPGQGLCLPSPLAKQCVEMLQDMQWHSPPGRAADSGELPVPRTPSGVGERHAEDTADSVRTPPCRRLAMAEDSGTPRAMVPPATPDLPACSPASETGSENSVSMAAHTLMILSRAAIARTASATPLKDNTQQFRALRSTVKKRKLEDLSEGERNSRSANRKDLQSSPTPSKKKKIKAKLPHSFPAGMDVDKFLLSLHYDE</sequence>
<feature type="region of interest" description="Disordered" evidence="1">
    <location>
        <begin position="435"/>
        <end position="491"/>
    </location>
</feature>
<feature type="compositionally biased region" description="Basic and acidic residues" evidence="1">
    <location>
        <begin position="1301"/>
        <end position="1320"/>
    </location>
</feature>
<dbReference type="EMBL" id="WBNH01003871">
    <property type="protein sequence ID" value="NXX77650.1"/>
    <property type="molecule type" value="Genomic_DNA"/>
</dbReference>
<feature type="region of interest" description="Disordered" evidence="1">
    <location>
        <begin position="618"/>
        <end position="657"/>
    </location>
</feature>
<feature type="compositionally biased region" description="Polar residues" evidence="1">
    <location>
        <begin position="476"/>
        <end position="485"/>
    </location>
</feature>
<feature type="domain" description="Protein NPAT C-terminal" evidence="2">
    <location>
        <begin position="683"/>
        <end position="1357"/>
    </location>
</feature>
<proteinExistence type="predicted"/>
<dbReference type="PANTHER" id="PTHR15087:SF14">
    <property type="entry name" value="PROTEIN NPAT"/>
    <property type="match status" value="1"/>
</dbReference>
<evidence type="ECO:0000313" key="4">
    <source>
        <dbReference type="Proteomes" id="UP000654395"/>
    </source>
</evidence>
<gene>
    <name evidence="3" type="primary">Npat</name>
    <name evidence="3" type="ORF">UROIND_R12393</name>
</gene>
<dbReference type="OrthoDB" id="6287635at2759"/>
<feature type="region of interest" description="Disordered" evidence="1">
    <location>
        <begin position="1299"/>
        <end position="1342"/>
    </location>
</feature>
<name>A0A852KL56_UROIN</name>
<protein>
    <submittedName>
        <fullName evidence="3">NPAT protein</fullName>
    </submittedName>
</protein>
<feature type="compositionally biased region" description="Basic and acidic residues" evidence="1">
    <location>
        <begin position="509"/>
        <end position="520"/>
    </location>
</feature>
<dbReference type="GO" id="GO:0005634">
    <property type="term" value="C:nucleus"/>
    <property type="evidence" value="ECO:0007669"/>
    <property type="project" value="TreeGrafter"/>
</dbReference>
<feature type="region of interest" description="Disordered" evidence="1">
    <location>
        <begin position="1183"/>
        <end position="1216"/>
    </location>
</feature>
<feature type="compositionally biased region" description="Polar residues" evidence="1">
    <location>
        <begin position="999"/>
        <end position="1009"/>
    </location>
</feature>
<keyword evidence="4" id="KW-1185">Reference proteome</keyword>
<feature type="compositionally biased region" description="Basic and acidic residues" evidence="1">
    <location>
        <begin position="553"/>
        <end position="567"/>
    </location>
</feature>
<dbReference type="GO" id="GO:0003712">
    <property type="term" value="F:transcription coregulator activity"/>
    <property type="evidence" value="ECO:0007669"/>
    <property type="project" value="TreeGrafter"/>
</dbReference>
<feature type="compositionally biased region" description="Polar residues" evidence="1">
    <location>
        <begin position="1101"/>
        <end position="1113"/>
    </location>
</feature>
<feature type="compositionally biased region" description="Basic and acidic residues" evidence="1">
    <location>
        <begin position="380"/>
        <end position="404"/>
    </location>
</feature>
<dbReference type="PANTHER" id="PTHR15087">
    <property type="entry name" value="PROTEIN NPAT"/>
    <property type="match status" value="1"/>
</dbReference>
<feature type="region of interest" description="Disordered" evidence="1">
    <location>
        <begin position="553"/>
        <end position="599"/>
    </location>
</feature>
<dbReference type="Pfam" id="PF15712">
    <property type="entry name" value="NPAT_C"/>
    <property type="match status" value="1"/>
</dbReference>
<feature type="region of interest" description="Disordered" evidence="1">
    <location>
        <begin position="992"/>
        <end position="1165"/>
    </location>
</feature>
<feature type="compositionally biased region" description="Polar residues" evidence="1">
    <location>
        <begin position="568"/>
        <end position="599"/>
    </location>
</feature>
<feature type="compositionally biased region" description="Basic residues" evidence="1">
    <location>
        <begin position="1327"/>
        <end position="1336"/>
    </location>
</feature>
<organism evidence="3 4">
    <name type="scientific">Urocolius indicus</name>
    <name type="common">Red-faced mousebird</name>
    <name type="synonym">Colius indicus</name>
    <dbReference type="NCBI Taxonomy" id="458196"/>
    <lineage>
        <taxon>Eukaryota</taxon>
        <taxon>Metazoa</taxon>
        <taxon>Chordata</taxon>
        <taxon>Craniata</taxon>
        <taxon>Vertebrata</taxon>
        <taxon>Euteleostomi</taxon>
        <taxon>Archelosauria</taxon>
        <taxon>Archosauria</taxon>
        <taxon>Dinosauria</taxon>
        <taxon>Saurischia</taxon>
        <taxon>Theropoda</taxon>
        <taxon>Coelurosauria</taxon>
        <taxon>Aves</taxon>
        <taxon>Neognathae</taxon>
        <taxon>Neoaves</taxon>
        <taxon>Telluraves</taxon>
        <taxon>Coraciimorphae</taxon>
        <taxon>Coliiformes</taxon>
        <taxon>Coliidae</taxon>
        <taxon>Urocolius</taxon>
    </lineage>
</organism>
<feature type="region of interest" description="Disordered" evidence="1">
    <location>
        <begin position="89"/>
        <end position="130"/>
    </location>
</feature>
<reference evidence="3" key="1">
    <citation type="submission" date="2020-02" db="EMBL/GenBank/DDBJ databases">
        <title>Bird 10,000 Genomes (B10K) Project - Family phase.</title>
        <authorList>
            <person name="Zhang G."/>
        </authorList>
    </citation>
    <scope>NUCLEOTIDE SEQUENCE</scope>
    <source>
        <strain evidence="3">B10K-DU-030-59</strain>
    </source>
</reference>
<dbReference type="Proteomes" id="UP000654395">
    <property type="component" value="Unassembled WGS sequence"/>
</dbReference>
<feature type="compositionally biased region" description="Low complexity" evidence="1">
    <location>
        <begin position="1021"/>
        <end position="1032"/>
    </location>
</feature>
<feature type="compositionally biased region" description="Polar residues" evidence="1">
    <location>
        <begin position="365"/>
        <end position="375"/>
    </location>
</feature>
<feature type="region of interest" description="Disordered" evidence="1">
    <location>
        <begin position="365"/>
        <end position="407"/>
    </location>
</feature>
<feature type="compositionally biased region" description="Basic and acidic residues" evidence="1">
    <location>
        <begin position="1076"/>
        <end position="1100"/>
    </location>
</feature>
<evidence type="ECO:0000259" key="2">
    <source>
        <dbReference type="Pfam" id="PF15712"/>
    </source>
</evidence>
<dbReference type="InterPro" id="IPR031442">
    <property type="entry name" value="NPAT_C"/>
</dbReference>
<evidence type="ECO:0000313" key="3">
    <source>
        <dbReference type="EMBL" id="NXX77650.1"/>
    </source>
</evidence>
<accession>A0A852KL56</accession>
<feature type="region of interest" description="Disordered" evidence="1">
    <location>
        <begin position="508"/>
        <end position="527"/>
    </location>
</feature>